<proteinExistence type="inferred from homology"/>
<keyword evidence="5 12" id="KW-1133">Transmembrane helix</keyword>
<keyword evidence="1 12" id="KW-0813">Transport</keyword>
<feature type="transmembrane region" description="Helical" evidence="12">
    <location>
        <begin position="32"/>
        <end position="49"/>
    </location>
</feature>
<comment type="caution">
    <text evidence="15">The sequence shown here is derived from an EMBL/GenBank/DDBJ whole genome shotgun (WGS) entry which is preliminary data.</text>
</comment>
<evidence type="ECO:0000256" key="11">
    <source>
        <dbReference type="ARBA" id="ARBA00037847"/>
    </source>
</evidence>
<comment type="subunit">
    <text evidence="12">F-type ATPases have 2 components, F(1) - the catalytic core - and F(0) - the membrane proton channel. F(1) has five subunits: alpha(3), beta(3), gamma(1), delta(1), epsilon(1). F(0) has three main subunits: a(1), b(2) and c(10-14). The alpha and beta chains form an alternating ring which encloses part of the gamma chain. F(1) is attached to F(0) by a central stalk formed by the gamma and epsilon chains, while a peripheral stalk is formed by the delta and b chains.</text>
</comment>
<evidence type="ECO:0000256" key="14">
    <source>
        <dbReference type="SAM" id="Coils"/>
    </source>
</evidence>
<evidence type="ECO:0000256" key="1">
    <source>
        <dbReference type="ARBA" id="ARBA00022448"/>
    </source>
</evidence>
<dbReference type="GO" id="GO:0045259">
    <property type="term" value="C:proton-transporting ATP synthase complex"/>
    <property type="evidence" value="ECO:0007669"/>
    <property type="project" value="UniProtKB-KW"/>
</dbReference>
<dbReference type="PANTHER" id="PTHR34264">
    <property type="entry name" value="ATP SYNTHASE SUBUNIT B, CHLOROPLASTIC"/>
    <property type="match status" value="1"/>
</dbReference>
<name>A0A7W0HLJ5_9BACT</name>
<dbReference type="AlphaFoldDB" id="A0A7W0HLJ5"/>
<dbReference type="CDD" id="cd06503">
    <property type="entry name" value="ATP-synt_Fo_b"/>
    <property type="match status" value="1"/>
</dbReference>
<comment type="similarity">
    <text evidence="12 13">Belongs to the ATPase B chain family.</text>
</comment>
<dbReference type="GO" id="GO:0005886">
    <property type="term" value="C:plasma membrane"/>
    <property type="evidence" value="ECO:0007669"/>
    <property type="project" value="UniProtKB-SubCell"/>
</dbReference>
<gene>
    <name evidence="12" type="primary">atpF</name>
    <name evidence="15" type="ORF">HNR65_002710</name>
</gene>
<comment type="function">
    <text evidence="9 12">F(1)F(0) ATP synthase produces ATP from ADP in the presence of a proton or sodium gradient. F-type ATPases consist of two structural domains, F(1) containing the extramembraneous catalytic core and F(0) containing the membrane proton channel, linked together by a central stalk and a peripheral stalk. During catalysis, ATP synthesis in the catalytic domain of F(1) is coupled via a rotary mechanism of the central stalk subunits to proton translocation.</text>
</comment>
<evidence type="ECO:0000256" key="3">
    <source>
        <dbReference type="ARBA" id="ARBA00022692"/>
    </source>
</evidence>
<evidence type="ECO:0000256" key="12">
    <source>
        <dbReference type="HAMAP-Rule" id="MF_01398"/>
    </source>
</evidence>
<evidence type="ECO:0000256" key="4">
    <source>
        <dbReference type="ARBA" id="ARBA00022781"/>
    </source>
</evidence>
<evidence type="ECO:0000256" key="8">
    <source>
        <dbReference type="ARBA" id="ARBA00023310"/>
    </source>
</evidence>
<dbReference type="Pfam" id="PF00430">
    <property type="entry name" value="ATP-synt_B"/>
    <property type="match status" value="1"/>
</dbReference>
<keyword evidence="3 12" id="KW-0812">Transmembrane</keyword>
<protein>
    <recommendedName>
        <fullName evidence="12">ATP synthase subunit b</fullName>
    </recommendedName>
    <alternativeName>
        <fullName evidence="12">ATP synthase F(0) sector subunit b</fullName>
    </alternativeName>
    <alternativeName>
        <fullName evidence="12">ATPase subunit I</fullName>
    </alternativeName>
    <alternativeName>
        <fullName evidence="12">F-type ATPase subunit b</fullName>
        <shortName evidence="12">F-ATPase subunit b</shortName>
    </alternativeName>
</protein>
<comment type="function">
    <text evidence="10">Component of the F(0) channel, it forms part of the peripheral stalk, linking F(1) to F(0). The b'-subunit is a diverged and duplicated form of b found in plants and photosynthetic bacteria.</text>
</comment>
<keyword evidence="2 12" id="KW-0138">CF(0)</keyword>
<organism evidence="15 16">
    <name type="scientific">Desulfosalsimonas propionicica</name>
    <dbReference type="NCBI Taxonomy" id="332175"/>
    <lineage>
        <taxon>Bacteria</taxon>
        <taxon>Pseudomonadati</taxon>
        <taxon>Thermodesulfobacteriota</taxon>
        <taxon>Desulfobacteria</taxon>
        <taxon>Desulfobacterales</taxon>
        <taxon>Desulfosalsimonadaceae</taxon>
        <taxon>Desulfosalsimonas</taxon>
    </lineage>
</organism>
<dbReference type="GO" id="GO:0046933">
    <property type="term" value="F:proton-transporting ATP synthase activity, rotational mechanism"/>
    <property type="evidence" value="ECO:0007669"/>
    <property type="project" value="UniProtKB-UniRule"/>
</dbReference>
<keyword evidence="8 12" id="KW-0066">ATP synthesis</keyword>
<evidence type="ECO:0000256" key="7">
    <source>
        <dbReference type="ARBA" id="ARBA00023136"/>
    </source>
</evidence>
<dbReference type="Proteomes" id="UP000525298">
    <property type="component" value="Unassembled WGS sequence"/>
</dbReference>
<evidence type="ECO:0000313" key="16">
    <source>
        <dbReference type="Proteomes" id="UP000525298"/>
    </source>
</evidence>
<evidence type="ECO:0000256" key="2">
    <source>
        <dbReference type="ARBA" id="ARBA00022547"/>
    </source>
</evidence>
<dbReference type="RefSeq" id="WP_181552002.1">
    <property type="nucleotide sequence ID" value="NZ_JACDUS010000009.1"/>
</dbReference>
<accession>A0A7W0HLJ5</accession>
<keyword evidence="6 12" id="KW-0406">Ion transport</keyword>
<keyword evidence="4 12" id="KW-0375">Hydrogen ion transport</keyword>
<evidence type="ECO:0000256" key="10">
    <source>
        <dbReference type="ARBA" id="ARBA00025614"/>
    </source>
</evidence>
<evidence type="ECO:0000256" key="9">
    <source>
        <dbReference type="ARBA" id="ARBA00025198"/>
    </source>
</evidence>
<sequence>MLATAGIVFAASGGNGDHGGPGWVATDTYRVMNFIALVLILFFVLKKPLKQFLGDRIRLIKEQLDDLEAQKQETEKKLAEYNDRLSALSQEAEQIIDQYRQQGENLKEKILQEAQSAAGKLEEQARRNIEMEFAQAKLKLETEVFEKAIEKAEEKLKRETTPEDQEKLVQEYLTKVVTK</sequence>
<keyword evidence="7 12" id="KW-0472">Membrane</keyword>
<comment type="subcellular location">
    <subcellularLocation>
        <location evidence="12">Cell membrane</location>
        <topology evidence="12">Single-pass membrane protein</topology>
    </subcellularLocation>
    <subcellularLocation>
        <location evidence="11">Endomembrane system</location>
        <topology evidence="11">Single-pass membrane protein</topology>
    </subcellularLocation>
</comment>
<keyword evidence="16" id="KW-1185">Reference proteome</keyword>
<dbReference type="InterPro" id="IPR002146">
    <property type="entry name" value="ATP_synth_b/b'su_bac/chlpt"/>
</dbReference>
<dbReference type="GO" id="GO:0012505">
    <property type="term" value="C:endomembrane system"/>
    <property type="evidence" value="ECO:0007669"/>
    <property type="project" value="UniProtKB-SubCell"/>
</dbReference>
<feature type="coiled-coil region" evidence="14">
    <location>
        <begin position="50"/>
        <end position="155"/>
    </location>
</feature>
<evidence type="ECO:0000256" key="6">
    <source>
        <dbReference type="ARBA" id="ARBA00023065"/>
    </source>
</evidence>
<keyword evidence="12" id="KW-1003">Cell membrane</keyword>
<evidence type="ECO:0000256" key="5">
    <source>
        <dbReference type="ARBA" id="ARBA00022989"/>
    </source>
</evidence>
<evidence type="ECO:0000256" key="13">
    <source>
        <dbReference type="RuleBase" id="RU003848"/>
    </source>
</evidence>
<dbReference type="HAMAP" id="MF_01398">
    <property type="entry name" value="ATP_synth_b_bprime"/>
    <property type="match status" value="1"/>
</dbReference>
<dbReference type="PANTHER" id="PTHR34264:SF3">
    <property type="entry name" value="ATP SYNTHASE SUBUNIT B, CHLOROPLASTIC"/>
    <property type="match status" value="1"/>
</dbReference>
<dbReference type="EMBL" id="JACDUS010000009">
    <property type="protein sequence ID" value="MBA2882363.1"/>
    <property type="molecule type" value="Genomic_DNA"/>
</dbReference>
<keyword evidence="14" id="KW-0175">Coiled coil</keyword>
<reference evidence="15 16" key="1">
    <citation type="submission" date="2020-07" db="EMBL/GenBank/DDBJ databases">
        <title>Genomic Encyclopedia of Type Strains, Phase IV (KMG-IV): sequencing the most valuable type-strain genomes for metagenomic binning, comparative biology and taxonomic classification.</title>
        <authorList>
            <person name="Goeker M."/>
        </authorList>
    </citation>
    <scope>NUCLEOTIDE SEQUENCE [LARGE SCALE GENOMIC DNA]</scope>
    <source>
        <strain evidence="15 16">DSM 17721</strain>
    </source>
</reference>
<evidence type="ECO:0000313" key="15">
    <source>
        <dbReference type="EMBL" id="MBA2882363.1"/>
    </source>
</evidence>